<accession>A0A7K3RZQ5</accession>
<evidence type="ECO:0008006" key="3">
    <source>
        <dbReference type="Google" id="ProtNLM"/>
    </source>
</evidence>
<organism evidence="1 2">
    <name type="scientific">Streptomyces parvus</name>
    <dbReference type="NCBI Taxonomy" id="66428"/>
    <lineage>
        <taxon>Bacteria</taxon>
        <taxon>Bacillati</taxon>
        <taxon>Actinomycetota</taxon>
        <taxon>Actinomycetes</taxon>
        <taxon>Kitasatosporales</taxon>
        <taxon>Streptomycetaceae</taxon>
        <taxon>Streptomyces</taxon>
    </lineage>
</organism>
<dbReference type="AlphaFoldDB" id="A0A7K3RZQ5"/>
<proteinExistence type="predicted"/>
<sequence length="277" mass="30787">MTTPTRRRTLRARLLDFIRGGVSRLTSAWRILTDAQDRLLTALASIRPGRAASARIRAAVLAFQQALAAFSRNTGAFIERWAATDLPTAYRDGSLAMLDRGNRPHRLWSWTRRHQSTVTTLTAQYYADLMGRLQEAIRRGQAFLRAAQDAARARVTQFDAGSFDPDALRQQHPLNTVIYVNDARHPVETWAGAALSWQAVTTANAGAVTTAYEQLGCTRVQVRDGNSCGWRTHDDSDLADGTYRSIDDALAHPTAHPNCQREFLPHFDRPNALGAFS</sequence>
<evidence type="ECO:0000313" key="2">
    <source>
        <dbReference type="Proteomes" id="UP000469670"/>
    </source>
</evidence>
<reference evidence="1 2" key="1">
    <citation type="submission" date="2020-01" db="EMBL/GenBank/DDBJ databases">
        <title>Insect and environment-associated Actinomycetes.</title>
        <authorList>
            <person name="Currrie C."/>
            <person name="Chevrette M."/>
            <person name="Carlson C."/>
            <person name="Stubbendieck R."/>
            <person name="Wendt-Pienkowski E."/>
        </authorList>
    </citation>
    <scope>NUCLEOTIDE SEQUENCE [LARGE SCALE GENOMIC DNA]</scope>
    <source>
        <strain evidence="1 2">SID7590</strain>
    </source>
</reference>
<comment type="caution">
    <text evidence="1">The sequence shown here is derived from an EMBL/GenBank/DDBJ whole genome shotgun (WGS) entry which is preliminary data.</text>
</comment>
<protein>
    <recommendedName>
        <fullName evidence="3">Phage head morphogenesis protein</fullName>
    </recommendedName>
</protein>
<dbReference type="Proteomes" id="UP000469670">
    <property type="component" value="Unassembled WGS sequence"/>
</dbReference>
<evidence type="ECO:0000313" key="1">
    <source>
        <dbReference type="EMBL" id="NEC20493.1"/>
    </source>
</evidence>
<dbReference type="RefSeq" id="WP_164204234.1">
    <property type="nucleotide sequence ID" value="NZ_JAAGMP010000895.1"/>
</dbReference>
<gene>
    <name evidence="1" type="ORF">G3I50_19915</name>
</gene>
<dbReference type="EMBL" id="JAAGMP010000895">
    <property type="protein sequence ID" value="NEC20493.1"/>
    <property type="molecule type" value="Genomic_DNA"/>
</dbReference>
<name>A0A7K3RZQ5_9ACTN</name>